<dbReference type="EMBL" id="ADNW02000031">
    <property type="protein sequence ID" value="EGD21625.1"/>
    <property type="molecule type" value="Genomic_DNA"/>
</dbReference>
<dbReference type="PROSITE" id="PS51318">
    <property type="entry name" value="TAT"/>
    <property type="match status" value="1"/>
</dbReference>
<dbReference type="PROSITE" id="PS51257">
    <property type="entry name" value="PROKAR_LIPOPROTEIN"/>
    <property type="match status" value="1"/>
</dbReference>
<organism evidence="2 3">
    <name type="scientific">Prescottella equi ATCC 33707</name>
    <dbReference type="NCBI Taxonomy" id="525370"/>
    <lineage>
        <taxon>Bacteria</taxon>
        <taxon>Bacillati</taxon>
        <taxon>Actinomycetota</taxon>
        <taxon>Actinomycetes</taxon>
        <taxon>Mycobacteriales</taxon>
        <taxon>Nocardiaceae</taxon>
        <taxon>Prescottella</taxon>
    </lineage>
</organism>
<evidence type="ECO:0000313" key="3">
    <source>
        <dbReference type="Proteomes" id="UP000004245"/>
    </source>
</evidence>
<feature type="region of interest" description="Disordered" evidence="1">
    <location>
        <begin position="162"/>
        <end position="245"/>
    </location>
</feature>
<name>E9T7C5_RHOHA</name>
<accession>E9T7C5</accession>
<dbReference type="GO" id="GO:0005506">
    <property type="term" value="F:iron ion binding"/>
    <property type="evidence" value="ECO:0007669"/>
    <property type="project" value="InterPro"/>
</dbReference>
<dbReference type="InterPro" id="IPR006311">
    <property type="entry name" value="TAT_signal"/>
</dbReference>
<dbReference type="OrthoDB" id="9800887at2"/>
<dbReference type="SUPFAM" id="SSF49482">
    <property type="entry name" value="Aromatic compound dioxygenase"/>
    <property type="match status" value="2"/>
</dbReference>
<dbReference type="Gene3D" id="2.60.130.10">
    <property type="entry name" value="Aromatic compound dioxygenase"/>
    <property type="match status" value="2"/>
</dbReference>
<dbReference type="HOGENOM" id="CLU_027719_2_2_11"/>
<feature type="compositionally biased region" description="Gly residues" evidence="1">
    <location>
        <begin position="163"/>
        <end position="176"/>
    </location>
</feature>
<evidence type="ECO:0000256" key="1">
    <source>
        <dbReference type="SAM" id="MobiDB-lite"/>
    </source>
</evidence>
<proteinExistence type="predicted"/>
<keyword evidence="2" id="KW-0223">Dioxygenase</keyword>
<evidence type="ECO:0000313" key="2">
    <source>
        <dbReference type="EMBL" id="EGD21625.1"/>
    </source>
</evidence>
<dbReference type="PANTHER" id="PTHR34315">
    <property type="match status" value="1"/>
</dbReference>
<sequence>MNKDVELSRLRISRRRALALGGTVSLTGLLAACSGGGSSTTAATASSVSGSSGASGVSGASGSLATGTVDEQLLALLDQAPRCVLAVEETQGPYWFDVDSIRSDIREDRPGLELNLAMRVQDLTNCSADGSAGAVANAVVEIWHCDAGGVYSGFESGSVAANQGGGMDGGMGGGMGGPPPGGTPPEGMPEGGPGGPGGQPPQGGMGGPGGPGGMGGMGGSGETSDGSYSVGDQEATTTDDGTYLRGAQTTDANGIARFTTIFPGWYTGRTVHIHLKVHIDKKTVLTTQLYFDDALNDDVFSTVPPYTDHTGRDTRNDTDGIYDAAGLMATSRQPDRMLAAINLGIDV</sequence>
<dbReference type="Proteomes" id="UP000004245">
    <property type="component" value="Unassembled WGS sequence"/>
</dbReference>
<dbReference type="PANTHER" id="PTHR34315:SF1">
    <property type="entry name" value="INTRADIOL RING-CLEAVAGE DIOXYGENASES DOMAIN-CONTAINING PROTEIN-RELATED"/>
    <property type="match status" value="1"/>
</dbReference>
<keyword evidence="3" id="KW-1185">Reference proteome</keyword>
<comment type="caution">
    <text evidence="2">The sequence shown here is derived from an EMBL/GenBank/DDBJ whole genome shotgun (WGS) entry which is preliminary data.</text>
</comment>
<feature type="compositionally biased region" description="Pro residues" evidence="1">
    <location>
        <begin position="177"/>
        <end position="187"/>
    </location>
</feature>
<dbReference type="InterPro" id="IPR015889">
    <property type="entry name" value="Intradiol_dOase_core"/>
</dbReference>
<reference evidence="2" key="1">
    <citation type="submission" date="2011-01" db="EMBL/GenBank/DDBJ databases">
        <authorList>
            <person name="Muzny D."/>
            <person name="Qin X."/>
            <person name="Buhay C."/>
            <person name="Dugan-Rocha S."/>
            <person name="Ding Y."/>
            <person name="Chen G."/>
            <person name="Hawes A."/>
            <person name="Holder M."/>
            <person name="Jhangiani S."/>
            <person name="Johnson A."/>
            <person name="Khan Z."/>
            <person name="Li Z."/>
            <person name="Liu W."/>
            <person name="Liu X."/>
            <person name="Perez L."/>
            <person name="Shen H."/>
            <person name="Wang Q."/>
            <person name="Watt J."/>
            <person name="Xi L."/>
            <person name="Xin Y."/>
            <person name="Zhou J."/>
            <person name="Deng J."/>
            <person name="Jiang H."/>
            <person name="Liu Y."/>
            <person name="Qu J."/>
            <person name="Song X.-Z."/>
            <person name="Zhang L."/>
            <person name="Villasana D."/>
            <person name="Johnson A."/>
            <person name="Liu J."/>
            <person name="Liyanage D."/>
            <person name="Lorensuhewa L."/>
            <person name="Robinson T."/>
            <person name="Song A."/>
            <person name="Song B.-B."/>
            <person name="Dinh H."/>
            <person name="Thornton R."/>
            <person name="Coyle M."/>
            <person name="Francisco L."/>
            <person name="Jackson L."/>
            <person name="Javaid M."/>
            <person name="Korchina V."/>
            <person name="Kovar C."/>
            <person name="Mata R."/>
            <person name="Mathew T."/>
            <person name="Ngo R."/>
            <person name="Nguyen L."/>
            <person name="Nguyen N."/>
            <person name="Okwuonu G."/>
            <person name="Ongeri F."/>
            <person name="Pham C."/>
            <person name="Simmons D."/>
            <person name="Wilczek-Boney K."/>
            <person name="Hale W."/>
            <person name="Jakkamsetti A."/>
            <person name="Pham P."/>
            <person name="Ruth R."/>
            <person name="San Lucas F."/>
            <person name="Warren J."/>
            <person name="Zhang J."/>
            <person name="Zhao Z."/>
            <person name="Zhou C."/>
            <person name="Zhu D."/>
            <person name="Lee S."/>
            <person name="Bess C."/>
            <person name="Blankenburg K."/>
            <person name="Forbes L."/>
            <person name="Fu Q."/>
            <person name="Gubbala S."/>
            <person name="Hirani K."/>
            <person name="Jayaseelan J.C."/>
            <person name="Lara F."/>
            <person name="Munidasa M."/>
            <person name="Palculict T."/>
            <person name="Patil S."/>
            <person name="Pu L.-L."/>
            <person name="Saada N."/>
            <person name="Tang L."/>
            <person name="Weissenberger G."/>
            <person name="Zhu Y."/>
            <person name="Hemphill L."/>
            <person name="Shang Y."/>
            <person name="Youmans B."/>
            <person name="Ayvaz T."/>
            <person name="Ross M."/>
            <person name="Santibanez J."/>
            <person name="Aqrawi P."/>
            <person name="Gross S."/>
            <person name="Joshi V."/>
            <person name="Fowler G."/>
            <person name="Nazareth L."/>
            <person name="Reid J."/>
            <person name="Worley K."/>
            <person name="Petrosino J."/>
            <person name="Highlander S."/>
            <person name="Gibbs R."/>
        </authorList>
    </citation>
    <scope>NUCLEOTIDE SEQUENCE [LARGE SCALE GENOMIC DNA]</scope>
    <source>
        <strain evidence="2">ATCC 33707</strain>
    </source>
</reference>
<dbReference type="STRING" id="43767.A6I91_08695"/>
<dbReference type="RefSeq" id="WP_005517349.1">
    <property type="nucleotide sequence ID" value="NZ_CM001149.1"/>
</dbReference>
<keyword evidence="2" id="KW-0560">Oxidoreductase</keyword>
<dbReference type="GO" id="GO:0016702">
    <property type="term" value="F:oxidoreductase activity, acting on single donors with incorporation of molecular oxygen, incorporation of two atoms of oxygen"/>
    <property type="evidence" value="ECO:0007669"/>
    <property type="project" value="InterPro"/>
</dbReference>
<protein>
    <submittedName>
        <fullName evidence="2">Dioxygenase</fullName>
    </submittedName>
</protein>
<feature type="compositionally biased region" description="Gly residues" evidence="1">
    <location>
        <begin position="189"/>
        <end position="221"/>
    </location>
</feature>
<gene>
    <name evidence="2" type="ORF">HMPREF0724_14681</name>
</gene>
<dbReference type="AlphaFoldDB" id="E9T7C5"/>